<dbReference type="SUPFAM" id="SSF54373">
    <property type="entry name" value="FAD-linked reductases, C-terminal domain"/>
    <property type="match status" value="1"/>
</dbReference>
<dbReference type="GO" id="GO:0050660">
    <property type="term" value="F:flavin adenine dinucleotide binding"/>
    <property type="evidence" value="ECO:0007669"/>
    <property type="project" value="InterPro"/>
</dbReference>
<keyword evidence="3" id="KW-0285">Flavoprotein</keyword>
<dbReference type="SUPFAM" id="SSF51905">
    <property type="entry name" value="FAD/NAD(P)-binding domain"/>
    <property type="match status" value="1"/>
</dbReference>
<protein>
    <recommendedName>
        <fullName evidence="6">Glucose-methanol-choline oxidoreductase N-terminal domain-containing protein</fullName>
    </recommendedName>
</protein>
<organism evidence="7 8">
    <name type="scientific">Euphydryas editha</name>
    <name type="common">Edith's checkerspot</name>
    <dbReference type="NCBI Taxonomy" id="104508"/>
    <lineage>
        <taxon>Eukaryota</taxon>
        <taxon>Metazoa</taxon>
        <taxon>Ecdysozoa</taxon>
        <taxon>Arthropoda</taxon>
        <taxon>Hexapoda</taxon>
        <taxon>Insecta</taxon>
        <taxon>Pterygota</taxon>
        <taxon>Neoptera</taxon>
        <taxon>Endopterygota</taxon>
        <taxon>Lepidoptera</taxon>
        <taxon>Glossata</taxon>
        <taxon>Ditrysia</taxon>
        <taxon>Papilionoidea</taxon>
        <taxon>Nymphalidae</taxon>
        <taxon>Nymphalinae</taxon>
        <taxon>Euphydryas</taxon>
    </lineage>
</organism>
<dbReference type="EMBL" id="CAKOGL010000013">
    <property type="protein sequence ID" value="CAH2093537.1"/>
    <property type="molecule type" value="Genomic_DNA"/>
</dbReference>
<proteinExistence type="inferred from homology"/>
<evidence type="ECO:0000313" key="8">
    <source>
        <dbReference type="Proteomes" id="UP001153954"/>
    </source>
</evidence>
<dbReference type="Proteomes" id="UP001153954">
    <property type="component" value="Unassembled WGS sequence"/>
</dbReference>
<name>A0AAU9U429_EUPED</name>
<keyword evidence="8" id="KW-1185">Reference proteome</keyword>
<dbReference type="PANTHER" id="PTHR11552">
    <property type="entry name" value="GLUCOSE-METHANOL-CHOLINE GMC OXIDOREDUCTASE"/>
    <property type="match status" value="1"/>
</dbReference>
<dbReference type="Gene3D" id="3.50.50.60">
    <property type="entry name" value="FAD/NAD(P)-binding domain"/>
    <property type="match status" value="1"/>
</dbReference>
<dbReference type="InterPro" id="IPR036188">
    <property type="entry name" value="FAD/NAD-bd_sf"/>
</dbReference>
<dbReference type="InterPro" id="IPR012132">
    <property type="entry name" value="GMC_OxRdtase"/>
</dbReference>
<sequence length="582" mass="63850">MDVSSFHAITQAVKGAFLVLTALSLTAYKWPENKTVKDLSTCDFVIVGAGTAGSIIANRLSEDPGVKVCVIEAGGDPPLESEIPSLFAFLTKTSIDWNLTSEDDGFTAQYRTNKYLDLSTGKVLGGSSTINHLYHVRGDPKDYDDWAKASGDESWSWQNLLPYFVRSEHLEDEYILNSETGKYHGTNGYLRLTRENRDSPLKYLKAFKEMGHKIVEDVNAGETLGFTRPLLSISGGVRQSSASSYLTPIKDRQNLYIVKNTMVTKIIFNGNKQATGVQCTTSDGNAFAINTQKEVIISAGAFNTPKLLMLSGIGPTDHLNNLGIEVLSDLPVGQNLQDHMAVILIHKLEATTETPPAADPTKFPLPTFIGFGAVNKSQSYPDYMTSNVISRNSPDVLMQLCSSVFALHDDVCSQIYAAGVDREVLFTVINVVRPISRGHVELRSANPEDSPRIYTGFLSADADITKFIDSIEDYISVTESDYFRNVNGETMYFNFPNCDDVSNARAYWRCYILNMMDTTFHYSGTCAMGSVLDSSLRVKGVSKLRVVDASAMPNIVSSNINSAVIVLAEKAADLIKHSQTCA</sequence>
<evidence type="ECO:0000256" key="4">
    <source>
        <dbReference type="ARBA" id="ARBA00022827"/>
    </source>
</evidence>
<dbReference type="Gene3D" id="3.30.560.10">
    <property type="entry name" value="Glucose Oxidase, domain 3"/>
    <property type="match status" value="1"/>
</dbReference>
<dbReference type="AlphaFoldDB" id="A0AAU9U429"/>
<comment type="cofactor">
    <cofactor evidence="1 5">
        <name>FAD</name>
        <dbReference type="ChEBI" id="CHEBI:57692"/>
    </cofactor>
</comment>
<feature type="binding site" evidence="5">
    <location>
        <position position="123"/>
    </location>
    <ligand>
        <name>FAD</name>
        <dbReference type="ChEBI" id="CHEBI:57692"/>
    </ligand>
</feature>
<dbReference type="GO" id="GO:0016614">
    <property type="term" value="F:oxidoreductase activity, acting on CH-OH group of donors"/>
    <property type="evidence" value="ECO:0007669"/>
    <property type="project" value="InterPro"/>
</dbReference>
<dbReference type="PIRSF" id="PIRSF000137">
    <property type="entry name" value="Alcohol_oxidase"/>
    <property type="match status" value="1"/>
</dbReference>
<gene>
    <name evidence="7" type="ORF">EEDITHA_LOCUS9193</name>
</gene>
<feature type="binding site" evidence="5">
    <location>
        <position position="263"/>
    </location>
    <ligand>
        <name>FAD</name>
        <dbReference type="ChEBI" id="CHEBI:57692"/>
    </ligand>
</feature>
<evidence type="ECO:0000259" key="6">
    <source>
        <dbReference type="PROSITE" id="PS00624"/>
    </source>
</evidence>
<evidence type="ECO:0000256" key="5">
    <source>
        <dbReference type="PIRSR" id="PIRSR000137-2"/>
    </source>
</evidence>
<keyword evidence="4 5" id="KW-0274">FAD</keyword>
<dbReference type="InterPro" id="IPR007867">
    <property type="entry name" value="GMC_OxRtase_C"/>
</dbReference>
<comment type="similarity">
    <text evidence="2">Belongs to the GMC oxidoreductase family.</text>
</comment>
<evidence type="ECO:0000256" key="1">
    <source>
        <dbReference type="ARBA" id="ARBA00001974"/>
    </source>
</evidence>
<feature type="domain" description="Glucose-methanol-choline oxidoreductase N-terminal" evidence="6">
    <location>
        <begin position="300"/>
        <end position="314"/>
    </location>
</feature>
<accession>A0AAU9U429</accession>
<dbReference type="InterPro" id="IPR000172">
    <property type="entry name" value="GMC_OxRdtase_N"/>
</dbReference>
<evidence type="ECO:0000256" key="2">
    <source>
        <dbReference type="ARBA" id="ARBA00010790"/>
    </source>
</evidence>
<dbReference type="Pfam" id="PF05199">
    <property type="entry name" value="GMC_oxred_C"/>
    <property type="match status" value="1"/>
</dbReference>
<dbReference type="Pfam" id="PF00732">
    <property type="entry name" value="GMC_oxred_N"/>
    <property type="match status" value="1"/>
</dbReference>
<dbReference type="PROSITE" id="PS00624">
    <property type="entry name" value="GMC_OXRED_2"/>
    <property type="match status" value="1"/>
</dbReference>
<evidence type="ECO:0000313" key="7">
    <source>
        <dbReference type="EMBL" id="CAH2093537.1"/>
    </source>
</evidence>
<comment type="caution">
    <text evidence="7">The sequence shown here is derived from an EMBL/GenBank/DDBJ whole genome shotgun (WGS) entry which is preliminary data.</text>
</comment>
<evidence type="ECO:0000256" key="3">
    <source>
        <dbReference type="ARBA" id="ARBA00022630"/>
    </source>
</evidence>
<reference evidence="7" key="1">
    <citation type="submission" date="2022-03" db="EMBL/GenBank/DDBJ databases">
        <authorList>
            <person name="Tunstrom K."/>
        </authorList>
    </citation>
    <scope>NUCLEOTIDE SEQUENCE</scope>
</reference>
<dbReference type="PANTHER" id="PTHR11552:SF147">
    <property type="entry name" value="CHOLINE DEHYDROGENASE, MITOCHONDRIAL"/>
    <property type="match status" value="1"/>
</dbReference>